<comment type="similarity">
    <text evidence="2">Belongs to the 2H phosphoesterase superfamily. ThpR family.</text>
</comment>
<feature type="active site" description="Proton donor" evidence="2">
    <location>
        <position position="43"/>
    </location>
</feature>
<evidence type="ECO:0000313" key="4">
    <source>
        <dbReference type="EMBL" id="CAE6489120.1"/>
    </source>
</evidence>
<dbReference type="InterPro" id="IPR019510">
    <property type="entry name" value="AKAP7-like_phosphoesterase"/>
</dbReference>
<dbReference type="InterPro" id="IPR009097">
    <property type="entry name" value="Cyclic_Pdiesterase"/>
</dbReference>
<feature type="domain" description="A-kinase anchor protein 7-like phosphoesterase" evidence="3">
    <location>
        <begin position="9"/>
        <end position="168"/>
    </location>
</feature>
<comment type="catalytic activity">
    <reaction evidence="2">
        <text>a 3'-end 2',3'-cyclophospho-ribonucleotide-RNA + H2O = a 3'-end 2'-phospho-ribonucleotide-RNA + H(+)</text>
        <dbReference type="Rhea" id="RHEA:11828"/>
        <dbReference type="Rhea" id="RHEA-COMP:10464"/>
        <dbReference type="Rhea" id="RHEA-COMP:17353"/>
        <dbReference type="ChEBI" id="CHEBI:15377"/>
        <dbReference type="ChEBI" id="CHEBI:15378"/>
        <dbReference type="ChEBI" id="CHEBI:83064"/>
        <dbReference type="ChEBI" id="CHEBI:173113"/>
        <dbReference type="EC" id="3.1.4.58"/>
    </reaction>
</comment>
<comment type="caution">
    <text evidence="4">The sequence shown here is derived from an EMBL/GenBank/DDBJ whole genome shotgun (WGS) entry which is preliminary data.</text>
</comment>
<dbReference type="GO" id="GO:0008664">
    <property type="term" value="F:RNA 2',3'-cyclic 3'-phosphodiesterase activity"/>
    <property type="evidence" value="ECO:0007669"/>
    <property type="project" value="UniProtKB-EC"/>
</dbReference>
<dbReference type="AlphaFoldDB" id="A0A812EVA7"/>
<evidence type="ECO:0000313" key="5">
    <source>
        <dbReference type="Proteomes" id="UP000655759"/>
    </source>
</evidence>
<dbReference type="Pfam" id="PF10469">
    <property type="entry name" value="AKAP7_NLS"/>
    <property type="match status" value="1"/>
</dbReference>
<dbReference type="InterPro" id="IPR004175">
    <property type="entry name" value="RNA_CPDase"/>
</dbReference>
<comment type="function">
    <text evidence="2">Hydrolyzes RNA 2',3'-cyclic phosphodiester to an RNA 2'-phosphomonoester.</text>
</comment>
<protein>
    <recommendedName>
        <fullName evidence="2">RNA 2',3'-cyclic phosphodiesterase</fullName>
        <shortName evidence="2">RNA 2',3'-CPDase</shortName>
        <ecNumber evidence="2">3.1.4.58</ecNumber>
    </recommendedName>
</protein>
<dbReference type="EMBL" id="CAJNAQ010000002">
    <property type="protein sequence ID" value="CAE6489120.1"/>
    <property type="molecule type" value="Genomic_DNA"/>
</dbReference>
<dbReference type="NCBIfam" id="TIGR02258">
    <property type="entry name" value="2_5_ligase"/>
    <property type="match status" value="1"/>
</dbReference>
<evidence type="ECO:0000256" key="1">
    <source>
        <dbReference type="ARBA" id="ARBA00022801"/>
    </source>
</evidence>
<dbReference type="GO" id="GO:0004113">
    <property type="term" value="F:2',3'-cyclic-nucleotide 3'-phosphodiesterase activity"/>
    <property type="evidence" value="ECO:0007669"/>
    <property type="project" value="InterPro"/>
</dbReference>
<dbReference type="SUPFAM" id="SSF55144">
    <property type="entry name" value="LigT-like"/>
    <property type="match status" value="1"/>
</dbReference>
<organism evidence="4 5">
    <name type="scientific">Candidatus Nitrosotenuis uzonensis</name>
    <dbReference type="NCBI Taxonomy" id="1407055"/>
    <lineage>
        <taxon>Archaea</taxon>
        <taxon>Nitrososphaerota</taxon>
        <taxon>Candidatus Nitrosotenuis</taxon>
    </lineage>
</organism>
<evidence type="ECO:0000256" key="2">
    <source>
        <dbReference type="HAMAP-Rule" id="MF_01940"/>
    </source>
</evidence>
<dbReference type="Gene3D" id="3.90.1140.10">
    <property type="entry name" value="Cyclic phosphodiesterase"/>
    <property type="match status" value="1"/>
</dbReference>
<feature type="active site" description="Proton acceptor" evidence="2">
    <location>
        <position position="127"/>
    </location>
</feature>
<feature type="short sequence motif" description="HXTX 1" evidence="2">
    <location>
        <begin position="43"/>
        <end position="46"/>
    </location>
</feature>
<evidence type="ECO:0000259" key="3">
    <source>
        <dbReference type="Pfam" id="PF10469"/>
    </source>
</evidence>
<dbReference type="Proteomes" id="UP000655759">
    <property type="component" value="Unassembled WGS sequence"/>
</dbReference>
<reference evidence="4" key="1">
    <citation type="submission" date="2021-02" db="EMBL/GenBank/DDBJ databases">
        <authorList>
            <person name="Han P."/>
        </authorList>
    </citation>
    <scope>NUCLEOTIDE SEQUENCE</scope>
    <source>
        <strain evidence="4">Candidatus Nitrosotenuis uzonensis 5A</strain>
    </source>
</reference>
<name>A0A812EVA7_9ARCH</name>
<dbReference type="HAMAP" id="MF_01940">
    <property type="entry name" value="RNA_CPDase"/>
    <property type="match status" value="1"/>
</dbReference>
<dbReference type="EC" id="3.1.4.58" evidence="2"/>
<gene>
    <name evidence="4" type="ORF">NUZ5A_20568</name>
</gene>
<dbReference type="PANTHER" id="PTHR35561">
    <property type="entry name" value="RNA 2',3'-CYCLIC PHOSPHODIESTERASE"/>
    <property type="match status" value="1"/>
</dbReference>
<proteinExistence type="inferred from homology"/>
<keyword evidence="1 2" id="KW-0378">Hydrolase</keyword>
<sequence>MADCNMRAFVAVEITDSKILDSIKSVQNEIKTEAKAVETQNMHFTLLFLGEITEEMAAKVAERLKTIEFSPFVINFEGIGAFPKPRFARVIWVGIKEGSDELIRLAKSVEERLAVLGFKADKPFKPHATIFRIKGRALDVTEHLSSCARINFGTQHVSEIKLKRSILTPQGPIYSDLEVIHAK</sequence>
<feature type="short sequence motif" description="HXTX 2" evidence="2">
    <location>
        <begin position="127"/>
        <end position="130"/>
    </location>
</feature>
<dbReference type="PANTHER" id="PTHR35561:SF1">
    <property type="entry name" value="RNA 2',3'-CYCLIC PHOSPHODIESTERASE"/>
    <property type="match status" value="1"/>
</dbReference>
<accession>A0A812EVA7</accession>